<dbReference type="Proteomes" id="UP000093523">
    <property type="component" value="Unassembled WGS sequence"/>
</dbReference>
<name>A0A1B9NT91_ALILO</name>
<evidence type="ECO:0000313" key="2">
    <source>
        <dbReference type="Proteomes" id="UP000093523"/>
    </source>
</evidence>
<reference evidence="1 2" key="1">
    <citation type="submission" date="2016-06" db="EMBL/GenBank/DDBJ databases">
        <authorList>
            <person name="Kjaerup R.B."/>
            <person name="Dalgaard T.S."/>
            <person name="Juul-Madsen H.R."/>
        </authorList>
    </citation>
    <scope>NUCLEOTIDE SEQUENCE [LARGE SCALE GENOMIC DNA]</scope>
    <source>
        <strain evidence="1 2">1S159</strain>
    </source>
</reference>
<dbReference type="AlphaFoldDB" id="A0A1B9NT91"/>
<evidence type="ECO:0000313" key="1">
    <source>
        <dbReference type="EMBL" id="OCH15143.1"/>
    </source>
</evidence>
<accession>A0A1B9NT91</accession>
<dbReference type="EMBL" id="MAJU01000056">
    <property type="protein sequence ID" value="OCH15143.1"/>
    <property type="molecule type" value="Genomic_DNA"/>
</dbReference>
<gene>
    <name evidence="1" type="ORF">A6E04_20775</name>
</gene>
<comment type="caution">
    <text evidence="1">The sequence shown here is derived from an EMBL/GenBank/DDBJ whole genome shotgun (WGS) entry which is preliminary data.</text>
</comment>
<organism evidence="1 2">
    <name type="scientific">Aliivibrio logei</name>
    <name type="common">Vibrio logei</name>
    <dbReference type="NCBI Taxonomy" id="688"/>
    <lineage>
        <taxon>Bacteria</taxon>
        <taxon>Pseudomonadati</taxon>
        <taxon>Pseudomonadota</taxon>
        <taxon>Gammaproteobacteria</taxon>
        <taxon>Vibrionales</taxon>
        <taxon>Vibrionaceae</taxon>
        <taxon>Aliivibrio</taxon>
    </lineage>
</organism>
<proteinExistence type="predicted"/>
<protein>
    <submittedName>
        <fullName evidence="1">Transposase</fullName>
    </submittedName>
</protein>
<sequence length="63" mass="7599">MIVATGGFKLRKRAWSTIQGFEYLRMLNKGQFDFWLRNDKRKTIARERSAFLNRLFKVEVVFL</sequence>